<dbReference type="Proteomes" id="UP000011958">
    <property type="component" value="Unassembled WGS sequence"/>
</dbReference>
<evidence type="ECO:0000313" key="1">
    <source>
        <dbReference type="EMBL" id="KTW32904.1"/>
    </source>
</evidence>
<dbReference type="RefSeq" id="XP_019613376.1">
    <property type="nucleotide sequence ID" value="XM_019757810.1"/>
</dbReference>
<keyword evidence="2" id="KW-1185">Reference proteome</keyword>
<dbReference type="VEuPathDB" id="FungiDB:PNEG_04291"/>
<comment type="caution">
    <text evidence="1">The sequence shown here is derived from an EMBL/GenBank/DDBJ whole genome shotgun (WGS) entry which is preliminary data.</text>
</comment>
<gene>
    <name evidence="1" type="ORF">PNEG_04291</name>
</gene>
<organism evidence="1 2">
    <name type="scientific">Pneumocystis murina (strain B123)</name>
    <name type="common">Mouse pneumocystis pneumonia agent</name>
    <name type="synonym">Pneumocystis carinii f. sp. muris</name>
    <dbReference type="NCBI Taxonomy" id="1069680"/>
    <lineage>
        <taxon>Eukaryota</taxon>
        <taxon>Fungi</taxon>
        <taxon>Dikarya</taxon>
        <taxon>Ascomycota</taxon>
        <taxon>Taphrinomycotina</taxon>
        <taxon>Pneumocystomycetes</taxon>
        <taxon>Pneumocystaceae</taxon>
        <taxon>Pneumocystis</taxon>
    </lineage>
</organism>
<dbReference type="EMBL" id="AFWA02000007">
    <property type="protein sequence ID" value="KTW32904.1"/>
    <property type="molecule type" value="Genomic_DNA"/>
</dbReference>
<name>A0A0W4ZX06_PNEMU</name>
<proteinExistence type="predicted"/>
<sequence length="85" mass="10145">MTIIKHYFKSDKHYEYILLNINLIYRMCAKQAFWSTSKLYYTLAVSSIDSNFTYSLPCDLFLKFVLNIRSDNLLIVKYPHFIGTF</sequence>
<dbReference type="GeneID" id="30671579"/>
<dbReference type="AlphaFoldDB" id="A0A0W4ZX06"/>
<protein>
    <submittedName>
        <fullName evidence="1">Uncharacterized protein</fullName>
    </submittedName>
</protein>
<evidence type="ECO:0000313" key="2">
    <source>
        <dbReference type="Proteomes" id="UP000011958"/>
    </source>
</evidence>
<reference evidence="2" key="1">
    <citation type="journal article" date="2016" name="Nat. Commun.">
        <title>Genome analysis of three Pneumocystis species reveals adaptation mechanisms to life exclusively in mammalian hosts.</title>
        <authorList>
            <person name="Ma L."/>
            <person name="Chen Z."/>
            <person name="Huang D.W."/>
            <person name="Kutty G."/>
            <person name="Ishihara M."/>
            <person name="Wang H."/>
            <person name="Abouelleil A."/>
            <person name="Bishop L."/>
            <person name="Davey E."/>
            <person name="Deng R."/>
            <person name="Deng X."/>
            <person name="Fan L."/>
            <person name="Fantoni G."/>
            <person name="Fitzgerald M."/>
            <person name="Gogineni E."/>
            <person name="Goldberg J.M."/>
            <person name="Handley G."/>
            <person name="Hu X."/>
            <person name="Huber C."/>
            <person name="Jiao X."/>
            <person name="Jones K."/>
            <person name="Levin J.Z."/>
            <person name="Liu Y."/>
            <person name="Macdonald P."/>
            <person name="Melnikov A."/>
            <person name="Raley C."/>
            <person name="Sassi M."/>
            <person name="Sherman B.T."/>
            <person name="Song X."/>
            <person name="Sykes S."/>
            <person name="Tran B."/>
            <person name="Walsh L."/>
            <person name="Xia Y."/>
            <person name="Yang J."/>
            <person name="Young S."/>
            <person name="Zeng Q."/>
            <person name="Zheng X."/>
            <person name="Stephens R."/>
            <person name="Nusbaum C."/>
            <person name="Birren B.W."/>
            <person name="Azadi P."/>
            <person name="Lempicki R.A."/>
            <person name="Cuomo C.A."/>
            <person name="Kovacs J.A."/>
        </authorList>
    </citation>
    <scope>NUCLEOTIDE SEQUENCE [LARGE SCALE GENOMIC DNA]</scope>
    <source>
        <strain evidence="2">B123</strain>
    </source>
</reference>
<accession>A0A0W4ZX06</accession>